<evidence type="ECO:0000256" key="1">
    <source>
        <dbReference type="SAM" id="MobiDB-lite"/>
    </source>
</evidence>
<comment type="caution">
    <text evidence="3">The sequence shown here is derived from an EMBL/GenBank/DDBJ whole genome shotgun (WGS) entry which is preliminary data.</text>
</comment>
<organism evidence="3 4">
    <name type="scientific">Dactylonectria estremocensis</name>
    <dbReference type="NCBI Taxonomy" id="1079267"/>
    <lineage>
        <taxon>Eukaryota</taxon>
        <taxon>Fungi</taxon>
        <taxon>Dikarya</taxon>
        <taxon>Ascomycota</taxon>
        <taxon>Pezizomycotina</taxon>
        <taxon>Sordariomycetes</taxon>
        <taxon>Hypocreomycetidae</taxon>
        <taxon>Hypocreales</taxon>
        <taxon>Nectriaceae</taxon>
        <taxon>Dactylonectria</taxon>
    </lineage>
</organism>
<evidence type="ECO:0000313" key="3">
    <source>
        <dbReference type="EMBL" id="KAH7111514.1"/>
    </source>
</evidence>
<accession>A0A9P9I9J6</accession>
<protein>
    <submittedName>
        <fullName evidence="3">DnaJ domain-containing protein</fullName>
    </submittedName>
</protein>
<dbReference type="Pfam" id="PF00226">
    <property type="entry name" value="DnaJ"/>
    <property type="match status" value="1"/>
</dbReference>
<sequence length="135" mass="15227">MAIADYYQILELSRAAGDEDIKAAFWRLAKVRHPDKNPGALNATANFQLLHEAYVTLHDPLQRQKYDAQYKSPNGRRDEAGGASAQNSNAWPGQCSESPEMRTIDSAGRSWQPNCWGWRYGEMAPKTIYLTIQPN</sequence>
<dbReference type="Gene3D" id="1.10.287.110">
    <property type="entry name" value="DnaJ domain"/>
    <property type="match status" value="1"/>
</dbReference>
<dbReference type="OrthoDB" id="10250354at2759"/>
<gene>
    <name evidence="3" type="ORF">B0J13DRAFT_631853</name>
</gene>
<feature type="compositionally biased region" description="Polar residues" evidence="1">
    <location>
        <begin position="84"/>
        <end position="97"/>
    </location>
</feature>
<reference evidence="3" key="1">
    <citation type="journal article" date="2021" name="Nat. Commun.">
        <title>Genetic determinants of endophytism in the Arabidopsis root mycobiome.</title>
        <authorList>
            <person name="Mesny F."/>
            <person name="Miyauchi S."/>
            <person name="Thiergart T."/>
            <person name="Pickel B."/>
            <person name="Atanasova L."/>
            <person name="Karlsson M."/>
            <person name="Huettel B."/>
            <person name="Barry K.W."/>
            <person name="Haridas S."/>
            <person name="Chen C."/>
            <person name="Bauer D."/>
            <person name="Andreopoulos W."/>
            <person name="Pangilinan J."/>
            <person name="LaButti K."/>
            <person name="Riley R."/>
            <person name="Lipzen A."/>
            <person name="Clum A."/>
            <person name="Drula E."/>
            <person name="Henrissat B."/>
            <person name="Kohler A."/>
            <person name="Grigoriev I.V."/>
            <person name="Martin F.M."/>
            <person name="Hacquard S."/>
        </authorList>
    </citation>
    <scope>NUCLEOTIDE SEQUENCE</scope>
    <source>
        <strain evidence="3">MPI-CAGE-AT-0021</strain>
    </source>
</reference>
<keyword evidence="4" id="KW-1185">Reference proteome</keyword>
<dbReference type="PRINTS" id="PR00625">
    <property type="entry name" value="JDOMAIN"/>
</dbReference>
<dbReference type="PANTHER" id="PTHR44825:SF1">
    <property type="entry name" value="DNAJ HOMOLOG SUBFAMILY C MEMBER 4"/>
    <property type="match status" value="1"/>
</dbReference>
<dbReference type="SMART" id="SM00271">
    <property type="entry name" value="DnaJ"/>
    <property type="match status" value="1"/>
</dbReference>
<feature type="region of interest" description="Disordered" evidence="1">
    <location>
        <begin position="65"/>
        <end position="101"/>
    </location>
</feature>
<dbReference type="PROSITE" id="PS50076">
    <property type="entry name" value="DNAJ_2"/>
    <property type="match status" value="1"/>
</dbReference>
<proteinExistence type="predicted"/>
<dbReference type="Proteomes" id="UP000717696">
    <property type="component" value="Unassembled WGS sequence"/>
</dbReference>
<dbReference type="InterPro" id="IPR052763">
    <property type="entry name" value="DnaJ_C4"/>
</dbReference>
<dbReference type="InterPro" id="IPR036869">
    <property type="entry name" value="J_dom_sf"/>
</dbReference>
<dbReference type="CDD" id="cd06257">
    <property type="entry name" value="DnaJ"/>
    <property type="match status" value="1"/>
</dbReference>
<dbReference type="AlphaFoldDB" id="A0A9P9I9J6"/>
<dbReference type="EMBL" id="JAGMUU010000056">
    <property type="protein sequence ID" value="KAH7111514.1"/>
    <property type="molecule type" value="Genomic_DNA"/>
</dbReference>
<dbReference type="InterPro" id="IPR001623">
    <property type="entry name" value="DnaJ_domain"/>
</dbReference>
<dbReference type="SUPFAM" id="SSF46565">
    <property type="entry name" value="Chaperone J-domain"/>
    <property type="match status" value="1"/>
</dbReference>
<evidence type="ECO:0000259" key="2">
    <source>
        <dbReference type="PROSITE" id="PS50076"/>
    </source>
</evidence>
<dbReference type="PANTHER" id="PTHR44825">
    <property type="match status" value="1"/>
</dbReference>
<feature type="domain" description="J" evidence="2">
    <location>
        <begin position="5"/>
        <end position="70"/>
    </location>
</feature>
<evidence type="ECO:0000313" key="4">
    <source>
        <dbReference type="Proteomes" id="UP000717696"/>
    </source>
</evidence>
<name>A0A9P9I9J6_9HYPO</name>